<dbReference type="PANTHER" id="PTHR42690">
    <property type="entry name" value="THREONINE SYNTHASE FAMILY MEMBER"/>
    <property type="match status" value="1"/>
</dbReference>
<comment type="cofactor">
    <cofactor evidence="1">
        <name>pyridoxal 5'-phosphate</name>
        <dbReference type="ChEBI" id="CHEBI:597326"/>
    </cofactor>
</comment>
<evidence type="ECO:0000256" key="3">
    <source>
        <dbReference type="ARBA" id="ARBA00022898"/>
    </source>
</evidence>
<protein>
    <recommendedName>
        <fullName evidence="5">Threonine synthase</fullName>
        <ecNumber evidence="5">4.2.3.1</ecNumber>
    </recommendedName>
</protein>
<evidence type="ECO:0000313" key="9">
    <source>
        <dbReference type="Proteomes" id="UP001500631"/>
    </source>
</evidence>
<evidence type="ECO:0000256" key="2">
    <source>
        <dbReference type="ARBA" id="ARBA00005517"/>
    </source>
</evidence>
<dbReference type="InterPro" id="IPR036052">
    <property type="entry name" value="TrpB-like_PALP_sf"/>
</dbReference>
<gene>
    <name evidence="8" type="primary">thrC</name>
    <name evidence="8" type="ORF">GCM10023338_11030</name>
</gene>
<sequence>MENIMQFVSTRGESQHLDFSDVVLGGLATDGGLAMPKNMPKVDQKILKEWQGLSYTDLAFNVISLFAKDIPAEDLRKIINAAYTEEKFGIEEIVSLSALNEDYVVGLSNGPTFAFKDMAMQFLGELFPYLLEKKNQHLNIVGATSGDTGSSAIHAMRGKPRINVFMLSPNGRMSPFQTAQMYSVQDANIFNLAVDGVFDDCQDLVKALNNDAEYKTKNALGAVNSINWARILAQIVYYFKAYLAAVKEVGEPVDFVIPSGNFGNIFAGIYARAMGLPIRKLILATNENNVLDEFFKTGIYRPRASKDVHLTSSPSMDIAKASNFERFIYLLLGAEKTRQLWQQIDEQGYFDLTKDSIWQERQSWGIESGQSLHENRVETIRKVYDAFNVVVDPHTADGIFVAAQYKDEGIPQLYLETAKPIKFAETVKEALGFEPERVADYANIEALPQRFDVLPVDVDLLKQYIVKQLS</sequence>
<evidence type="ECO:0000313" key="8">
    <source>
        <dbReference type="EMBL" id="GAA5098489.1"/>
    </source>
</evidence>
<feature type="domain" description="Threonine synthase N-terminal" evidence="7">
    <location>
        <begin position="6"/>
        <end position="83"/>
    </location>
</feature>
<dbReference type="InterPro" id="IPR029144">
    <property type="entry name" value="Thr_synth_N"/>
</dbReference>
<dbReference type="NCBIfam" id="TIGR00260">
    <property type="entry name" value="thrC"/>
    <property type="match status" value="1"/>
</dbReference>
<dbReference type="PANTHER" id="PTHR42690:SF1">
    <property type="entry name" value="THREONINE SYNTHASE-LIKE 2"/>
    <property type="match status" value="1"/>
</dbReference>
<dbReference type="Pfam" id="PF14821">
    <property type="entry name" value="Thr_synth_N"/>
    <property type="match status" value="1"/>
</dbReference>
<dbReference type="InterPro" id="IPR051166">
    <property type="entry name" value="Threonine_Synthase"/>
</dbReference>
<comment type="similarity">
    <text evidence="2">Belongs to the threonine synthase family.</text>
</comment>
<feature type="domain" description="Tryptophan synthase beta chain-like PALP" evidence="6">
    <location>
        <begin position="109"/>
        <end position="307"/>
    </location>
</feature>
<proteinExistence type="inferred from homology"/>
<dbReference type="SUPFAM" id="SSF53686">
    <property type="entry name" value="Tryptophan synthase beta subunit-like PLP-dependent enzymes"/>
    <property type="match status" value="1"/>
</dbReference>
<dbReference type="CDD" id="cd01560">
    <property type="entry name" value="Thr-synth_2"/>
    <property type="match status" value="1"/>
</dbReference>
<name>A0ABP9MN54_9GAMM</name>
<dbReference type="InterPro" id="IPR001926">
    <property type="entry name" value="TrpB-like_PALP"/>
</dbReference>
<keyword evidence="4" id="KW-0456">Lyase</keyword>
<evidence type="ECO:0000256" key="5">
    <source>
        <dbReference type="NCBIfam" id="TIGR00260"/>
    </source>
</evidence>
<reference evidence="9" key="1">
    <citation type="journal article" date="2019" name="Int. J. Syst. Evol. Microbiol.">
        <title>The Global Catalogue of Microorganisms (GCM) 10K type strain sequencing project: providing services to taxonomists for standard genome sequencing and annotation.</title>
        <authorList>
            <consortium name="The Broad Institute Genomics Platform"/>
            <consortium name="The Broad Institute Genome Sequencing Center for Infectious Disease"/>
            <person name="Wu L."/>
            <person name="Ma J."/>
        </authorList>
    </citation>
    <scope>NUCLEOTIDE SEQUENCE [LARGE SCALE GENOMIC DNA]</scope>
    <source>
        <strain evidence="9">JCM 18424</strain>
    </source>
</reference>
<dbReference type="Pfam" id="PF00291">
    <property type="entry name" value="PALP"/>
    <property type="match status" value="1"/>
</dbReference>
<accession>A0ABP9MN54</accession>
<evidence type="ECO:0000259" key="7">
    <source>
        <dbReference type="Pfam" id="PF14821"/>
    </source>
</evidence>
<organism evidence="8 9">
    <name type="scientific">Wohlfahrtiimonas larvae</name>
    <dbReference type="NCBI Taxonomy" id="1157986"/>
    <lineage>
        <taxon>Bacteria</taxon>
        <taxon>Pseudomonadati</taxon>
        <taxon>Pseudomonadota</taxon>
        <taxon>Gammaproteobacteria</taxon>
        <taxon>Cardiobacteriales</taxon>
        <taxon>Ignatzschineriaceae</taxon>
        <taxon>Wohlfahrtiimonas</taxon>
    </lineage>
</organism>
<dbReference type="EMBL" id="BAABKE010000003">
    <property type="protein sequence ID" value="GAA5098489.1"/>
    <property type="molecule type" value="Genomic_DNA"/>
</dbReference>
<evidence type="ECO:0000259" key="6">
    <source>
        <dbReference type="Pfam" id="PF00291"/>
    </source>
</evidence>
<dbReference type="EC" id="4.2.3.1" evidence="5"/>
<dbReference type="Pfam" id="PF24857">
    <property type="entry name" value="THR4_C"/>
    <property type="match status" value="1"/>
</dbReference>
<dbReference type="Proteomes" id="UP001500631">
    <property type="component" value="Unassembled WGS sequence"/>
</dbReference>
<keyword evidence="9" id="KW-1185">Reference proteome</keyword>
<dbReference type="InterPro" id="IPR037158">
    <property type="entry name" value="Thr_synth_N_sf"/>
</dbReference>
<dbReference type="InterPro" id="IPR004450">
    <property type="entry name" value="Thr_synthase-like"/>
</dbReference>
<comment type="caution">
    <text evidence="8">The sequence shown here is derived from an EMBL/GenBank/DDBJ whole genome shotgun (WGS) entry which is preliminary data.</text>
</comment>
<keyword evidence="3" id="KW-0663">Pyridoxal phosphate</keyword>
<dbReference type="Gene3D" id="3.90.1380.10">
    <property type="entry name" value="Threonine synthase, N-terminal domain"/>
    <property type="match status" value="1"/>
</dbReference>
<dbReference type="Gene3D" id="3.40.50.1100">
    <property type="match status" value="2"/>
</dbReference>
<evidence type="ECO:0000256" key="1">
    <source>
        <dbReference type="ARBA" id="ARBA00001933"/>
    </source>
</evidence>
<evidence type="ECO:0000256" key="4">
    <source>
        <dbReference type="ARBA" id="ARBA00023239"/>
    </source>
</evidence>